<dbReference type="RefSeq" id="WP_268076120.1">
    <property type="nucleotide sequence ID" value="NZ_CP109965.1"/>
</dbReference>
<organism evidence="3 4">
    <name type="scientific">Catenovulum adriaticum</name>
    <dbReference type="NCBI Taxonomy" id="2984846"/>
    <lineage>
        <taxon>Bacteria</taxon>
        <taxon>Pseudomonadati</taxon>
        <taxon>Pseudomonadota</taxon>
        <taxon>Gammaproteobacteria</taxon>
        <taxon>Alteromonadales</taxon>
        <taxon>Alteromonadaceae</taxon>
        <taxon>Catenovulum</taxon>
    </lineage>
</organism>
<sequence length="380" mass="43996">MSWHQFKFHQDWLAGELSFPVQVKLSKVTDKDLLYHWDEFVHWQQQMQTFDEYPGFTLVKQINQFAKMGKQNIPVMIQIDNIESLARYLGQFQAWQGFLRSIEKITQELPGLASWLPGNARYIVEYMQVWDKLIRVCQYFLNHPNPNCYIRQLDIEGVDTKFIESHKRILKNLFDHLLPASAINANFDKLAEHGFEKRFGLLFDAPVIRFRVLDPLLADDLAGLTDLSLPIAQFAQLNLLIDKVFITENKISGLAFPPVNNAICVFGLGYGVQLLKEVSWLNQVAIYYWGDIDTHGFAILSQLRGYFPKVKSMLMDEATLLACKPVWGKEPESKVHAAQQLSNLTQAEHLLYSNLKTHYWQANLRLEQEQIPFHLLQSAV</sequence>
<reference evidence="3" key="1">
    <citation type="submission" date="2022-10" db="EMBL/GenBank/DDBJ databases">
        <title>Catenovulum adriacola sp. nov. isolated in the Harbour of Susak.</title>
        <authorList>
            <person name="Schoch T."/>
            <person name="Reich S.J."/>
            <person name="Stoeferle S."/>
            <person name="Flaiz M."/>
            <person name="Kazda M."/>
            <person name="Riedel C.U."/>
            <person name="Duerre P."/>
        </authorList>
    </citation>
    <scope>NUCLEOTIDE SEQUENCE</scope>
    <source>
        <strain evidence="3">TS8</strain>
    </source>
</reference>
<keyword evidence="4" id="KW-1185">Reference proteome</keyword>
<name>A0ABY7AQZ6_9ALTE</name>
<dbReference type="InterPro" id="IPR024534">
    <property type="entry name" value="JetD_C"/>
</dbReference>
<dbReference type="EMBL" id="CP109965">
    <property type="protein sequence ID" value="WAJ71556.1"/>
    <property type="molecule type" value="Genomic_DNA"/>
</dbReference>
<dbReference type="Pfam" id="PF09983">
    <property type="entry name" value="JetD_C"/>
    <property type="match status" value="1"/>
</dbReference>
<protein>
    <submittedName>
        <fullName evidence="3">DUF2220 family protein</fullName>
    </submittedName>
</protein>
<evidence type="ECO:0000313" key="4">
    <source>
        <dbReference type="Proteomes" id="UP001163726"/>
    </source>
</evidence>
<evidence type="ECO:0000313" key="3">
    <source>
        <dbReference type="EMBL" id="WAJ71556.1"/>
    </source>
</evidence>
<dbReference type="Proteomes" id="UP001163726">
    <property type="component" value="Chromosome"/>
</dbReference>
<dbReference type="InterPro" id="IPR014544">
    <property type="entry name" value="UCP028408"/>
</dbReference>
<evidence type="ECO:0000259" key="1">
    <source>
        <dbReference type="Pfam" id="PF09983"/>
    </source>
</evidence>
<feature type="domain" description="Wadjet protein JetD C-terminal" evidence="1">
    <location>
        <begin position="202"/>
        <end position="378"/>
    </location>
</feature>
<dbReference type="InterPro" id="IPR024537">
    <property type="entry name" value="DUF3322"/>
</dbReference>
<dbReference type="Pfam" id="PF11795">
    <property type="entry name" value="DUF3322"/>
    <property type="match status" value="1"/>
</dbReference>
<proteinExistence type="predicted"/>
<gene>
    <name evidence="3" type="ORF">OLW01_00850</name>
</gene>
<dbReference type="PIRSF" id="PIRSF028408">
    <property type="entry name" value="UCP028408"/>
    <property type="match status" value="1"/>
</dbReference>
<evidence type="ECO:0000259" key="2">
    <source>
        <dbReference type="Pfam" id="PF11795"/>
    </source>
</evidence>
<feature type="domain" description="DUF3322" evidence="2">
    <location>
        <begin position="3"/>
        <end position="175"/>
    </location>
</feature>
<accession>A0ABY7AQZ6</accession>